<sequence length="115" mass="12529">MADVTFTSPAMPKDVTVYAVAGDTRTLLSVAKEHKVPIHFECENGECGSCACEVSVLSDKAPLAVHLTEKEKTVLRLAGKITPDQVRAAEVSDLPPPYRLACQFIVRDEDIVVKF</sequence>
<comment type="caution">
    <text evidence="1">The sequence shown here is derived from an EMBL/GenBank/DDBJ whole genome shotgun (WGS) entry which is preliminary data.</text>
</comment>
<dbReference type="InterPro" id="IPR006058">
    <property type="entry name" value="2Fe2S_fd_BS"/>
</dbReference>
<dbReference type="InterPro" id="IPR012675">
    <property type="entry name" value="Beta-grasp_dom_sf"/>
</dbReference>
<dbReference type="OrthoDB" id="9793027at2"/>
<dbReference type="GO" id="GO:0051537">
    <property type="term" value="F:2 iron, 2 sulfur cluster binding"/>
    <property type="evidence" value="ECO:0007669"/>
    <property type="project" value="InterPro"/>
</dbReference>
<dbReference type="CDD" id="cd00207">
    <property type="entry name" value="fer2"/>
    <property type="match status" value="1"/>
</dbReference>
<dbReference type="InterPro" id="IPR001041">
    <property type="entry name" value="2Fe-2S_ferredoxin-type"/>
</dbReference>
<reference evidence="2" key="1">
    <citation type="submission" date="2018-10" db="EMBL/GenBank/DDBJ databases">
        <authorList>
            <person name="Peiro R."/>
            <person name="Begona"/>
            <person name="Cbmso G."/>
            <person name="Lopez M."/>
            <person name="Gonzalez S."/>
            <person name="Sacristan E."/>
            <person name="Castillo E."/>
        </authorList>
    </citation>
    <scope>NUCLEOTIDE SEQUENCE [LARGE SCALE GENOMIC DNA]</scope>
</reference>
<dbReference type="Gene3D" id="3.10.20.30">
    <property type="match status" value="1"/>
</dbReference>
<dbReference type="RefSeq" id="WP_111385468.1">
    <property type="nucleotide sequence ID" value="NZ_NPEW01000101.1"/>
</dbReference>
<keyword evidence="2" id="KW-1185">Reference proteome</keyword>
<evidence type="ECO:0000313" key="1">
    <source>
        <dbReference type="EMBL" id="VCU09286.1"/>
    </source>
</evidence>
<gene>
    <name evidence="1" type="ORF">RHODGE_RHODGE_02460</name>
</gene>
<proteinExistence type="predicted"/>
<dbReference type="SUPFAM" id="SSF54292">
    <property type="entry name" value="2Fe-2S ferredoxin-like"/>
    <property type="match status" value="1"/>
</dbReference>
<evidence type="ECO:0000313" key="2">
    <source>
        <dbReference type="Proteomes" id="UP000289200"/>
    </source>
</evidence>
<protein>
    <submittedName>
        <fullName evidence="1">Uncharacterized protein</fullName>
    </submittedName>
</protein>
<organism evidence="1 2">
    <name type="scientific">Rhodoplanes serenus</name>
    <dbReference type="NCBI Taxonomy" id="200615"/>
    <lineage>
        <taxon>Bacteria</taxon>
        <taxon>Pseudomonadati</taxon>
        <taxon>Pseudomonadota</taxon>
        <taxon>Alphaproteobacteria</taxon>
        <taxon>Hyphomicrobiales</taxon>
        <taxon>Nitrobacteraceae</taxon>
        <taxon>Rhodoplanes</taxon>
    </lineage>
</organism>
<accession>A0A327K525</accession>
<dbReference type="InterPro" id="IPR036010">
    <property type="entry name" value="2Fe-2S_ferredoxin-like_sf"/>
</dbReference>
<dbReference type="AlphaFoldDB" id="A0A327K525"/>
<dbReference type="PROSITE" id="PS00197">
    <property type="entry name" value="2FE2S_FER_1"/>
    <property type="match status" value="1"/>
</dbReference>
<dbReference type="Pfam" id="PF00111">
    <property type="entry name" value="Fer2"/>
    <property type="match status" value="1"/>
</dbReference>
<name>A0A327K525_9BRAD</name>
<dbReference type="Proteomes" id="UP000289200">
    <property type="component" value="Unassembled WGS sequence"/>
</dbReference>
<dbReference type="PROSITE" id="PS51085">
    <property type="entry name" value="2FE2S_FER_2"/>
    <property type="match status" value="1"/>
</dbReference>
<dbReference type="EMBL" id="UWOC01000144">
    <property type="protein sequence ID" value="VCU09286.1"/>
    <property type="molecule type" value="Genomic_DNA"/>
</dbReference>